<keyword evidence="2" id="KW-1185">Reference proteome</keyword>
<proteinExistence type="predicted"/>
<organism evidence="1 2">
    <name type="scientific">Protopolystoma xenopodis</name>
    <dbReference type="NCBI Taxonomy" id="117903"/>
    <lineage>
        <taxon>Eukaryota</taxon>
        <taxon>Metazoa</taxon>
        <taxon>Spiralia</taxon>
        <taxon>Lophotrochozoa</taxon>
        <taxon>Platyhelminthes</taxon>
        <taxon>Monogenea</taxon>
        <taxon>Polyopisthocotylea</taxon>
        <taxon>Polystomatidea</taxon>
        <taxon>Polystomatidae</taxon>
        <taxon>Protopolystoma</taxon>
    </lineage>
</organism>
<gene>
    <name evidence="1" type="ORF">PXEA_LOCUS26099</name>
</gene>
<sequence>MLLYTFLHSIIYSLCIDQFYAAAALLSGVHAGSGTSANGLLNGSTSGVCMPLSLPVTSTPSTGLIGGLIGGTPSASSSPLSSCPPSVTSTSSSTLGFTVPLGIGPVVHVGLNNSASPTPAGIATSGSSGIITSSALVNCGSPSSAISIGSNNEQGVAAAAAAAAAAVAAAASGGYIDYNTHYSAGIDPTSGKESSK</sequence>
<evidence type="ECO:0000313" key="2">
    <source>
        <dbReference type="Proteomes" id="UP000784294"/>
    </source>
</evidence>
<reference evidence="1" key="1">
    <citation type="submission" date="2018-11" db="EMBL/GenBank/DDBJ databases">
        <authorList>
            <consortium name="Pathogen Informatics"/>
        </authorList>
    </citation>
    <scope>NUCLEOTIDE SEQUENCE</scope>
</reference>
<dbReference type="Proteomes" id="UP000784294">
    <property type="component" value="Unassembled WGS sequence"/>
</dbReference>
<dbReference type="AlphaFoldDB" id="A0A3S5FFM1"/>
<comment type="caution">
    <text evidence="1">The sequence shown here is derived from an EMBL/GenBank/DDBJ whole genome shotgun (WGS) entry which is preliminary data.</text>
</comment>
<dbReference type="EMBL" id="CAAALY010244463">
    <property type="protein sequence ID" value="VEL32659.1"/>
    <property type="molecule type" value="Genomic_DNA"/>
</dbReference>
<accession>A0A3S5FFM1</accession>
<evidence type="ECO:0000313" key="1">
    <source>
        <dbReference type="EMBL" id="VEL32659.1"/>
    </source>
</evidence>
<protein>
    <submittedName>
        <fullName evidence="1">Uncharacterized protein</fullName>
    </submittedName>
</protein>
<name>A0A3S5FFM1_9PLAT</name>